<dbReference type="EMBL" id="KB095811">
    <property type="protein sequence ID" value="ESO13104.1"/>
    <property type="molecule type" value="Genomic_DNA"/>
</dbReference>
<proteinExistence type="inferred from homology"/>
<name>T1FM37_HELRO</name>
<dbReference type="SMART" id="SM00440">
    <property type="entry name" value="ZnF_C2C2"/>
    <property type="match status" value="1"/>
</dbReference>
<dbReference type="GO" id="GO:0003899">
    <property type="term" value="F:DNA-directed RNA polymerase activity"/>
    <property type="evidence" value="ECO:0007669"/>
    <property type="project" value="InterPro"/>
</dbReference>
<dbReference type="InterPro" id="IPR001222">
    <property type="entry name" value="Znf_TFIIS"/>
</dbReference>
<dbReference type="OMA" id="TISFECI"/>
<dbReference type="GO" id="GO:0006386">
    <property type="term" value="P:termination of RNA polymerase III transcription"/>
    <property type="evidence" value="ECO:0000318"/>
    <property type="project" value="GO_Central"/>
</dbReference>
<evidence type="ECO:0000256" key="5">
    <source>
        <dbReference type="ARBA" id="ARBA00022833"/>
    </source>
</evidence>
<evidence type="ECO:0000256" key="10">
    <source>
        <dbReference type="PIRNR" id="PIRNR005586"/>
    </source>
</evidence>
<dbReference type="FunFam" id="2.20.25.10:FF:000005">
    <property type="entry name" value="DNA-directed RNA polymerase subunit"/>
    <property type="match status" value="1"/>
</dbReference>
<feature type="binding site" evidence="11">
    <location>
        <position position="69"/>
    </location>
    <ligand>
        <name>Zn(2+)</name>
        <dbReference type="ChEBI" id="CHEBI:29105"/>
        <label>2</label>
    </ligand>
</feature>
<dbReference type="PROSITE" id="PS51133">
    <property type="entry name" value="ZF_TFIIS_2"/>
    <property type="match status" value="1"/>
</dbReference>
<evidence type="ECO:0000313" key="17">
    <source>
        <dbReference type="Proteomes" id="UP000015101"/>
    </source>
</evidence>
<dbReference type="CDD" id="cd10509">
    <property type="entry name" value="Zn-ribbon_RPC11"/>
    <property type="match status" value="1"/>
</dbReference>
<evidence type="ECO:0000256" key="7">
    <source>
        <dbReference type="ARBA" id="ARBA00023242"/>
    </source>
</evidence>
<comment type="subcellular location">
    <subcellularLocation>
        <location evidence="1 10">Nucleus</location>
    </subcellularLocation>
</comment>
<dbReference type="FunCoup" id="T1FM37">
    <property type="interactions" value="497"/>
</dbReference>
<comment type="subunit">
    <text evidence="8">Component of the RNA polymerase III complex consisting of 17 subunits: a ten-subunit horseshoe-shaped catalytic core composed of POLR3A/RPC1, POLR3B/RPC2, POLR1C/RPAC1, POLR1D/RPAC2, POLR3K/RPC10, POLR2E/RPABC1, POLR2F/RPABC2, POLR2H/RPABC3, POLR2K/RPABC4 and POLR2L/RPABC5; a mobile stalk composed of two subunits POLR3H/RPC8 and CRCP/RPC9, protruding from the core and functioning primarily in transcription initiation; and additional subunits homologous to general transcription factors of the RNA polymerase II machinery, POLR3C/RPC3-POLR3F/RPC6-POLR3G/RPC7 heterotrimer required for transcription initiation and POLR3D/RPC4-POLR3E/RPC5 heterodimer involved in both transcription initiation and termination.</text>
</comment>
<gene>
    <name evidence="16" type="primary">20209886</name>
    <name evidence="15" type="ORF">HELRODRAFT_184869</name>
</gene>
<feature type="binding site" evidence="11">
    <location>
        <position position="72"/>
    </location>
    <ligand>
        <name>Zn(2+)</name>
        <dbReference type="ChEBI" id="CHEBI:29105"/>
        <label>2</label>
    </ligand>
</feature>
<feature type="binding site" evidence="11">
    <location>
        <position position="97"/>
    </location>
    <ligand>
        <name>Zn(2+)</name>
        <dbReference type="ChEBI" id="CHEBI:29105"/>
        <label>2</label>
    </ligand>
</feature>
<evidence type="ECO:0000256" key="11">
    <source>
        <dbReference type="PIRSR" id="PIRSR005586-1"/>
    </source>
</evidence>
<comment type="function">
    <text evidence="9">Core component of RNA polymerase III (Pol III) which synthesizes small non-coding RNAs using the four ribonucleoside triphosphates as substrates. Can mediate Pol I proofreading of the nascent RNA transcript. Anchors into the Pol III active site to constantly monitor transcription fidelity, cleaves mis-incorporated 5'-ribonucleotides and restarts the transcription process. Once Pol III reaches the poly(dT) termination signal, can induce Pol III clamp opening and transcription termination. Pol III plays an important role in sensing and limiting infection by intracellular bacteria and DNA viruses. Acts as a nuclear and cytosolic DNA sensor involved in innate immune response. Can sense non-self dsDNA that serves as template for transcription into dsRNA. The non-self RNA polymerase III transcripts, such as Epstein-Barr virus-encoded RNAs (EBERs) induce type I interferon and NF-kappa-B through the RIG-I pathway.</text>
</comment>
<evidence type="ECO:0000256" key="4">
    <source>
        <dbReference type="ARBA" id="ARBA00022771"/>
    </source>
</evidence>
<dbReference type="CTD" id="20209886"/>
<keyword evidence="2 10" id="KW-0240">DNA-directed RNA polymerase</keyword>
<feature type="domain" description="TFIIS-type" evidence="14">
    <location>
        <begin position="65"/>
        <end position="105"/>
    </location>
</feature>
<reference evidence="16" key="3">
    <citation type="submission" date="2015-06" db="UniProtKB">
        <authorList>
            <consortium name="EnsemblMetazoa"/>
        </authorList>
    </citation>
    <scope>IDENTIFICATION</scope>
</reference>
<dbReference type="HOGENOM" id="CLU_093932_3_0_1"/>
<dbReference type="InParanoid" id="T1FM37"/>
<evidence type="ECO:0000256" key="12">
    <source>
        <dbReference type="PIRSR" id="PIRSR005586-2"/>
    </source>
</evidence>
<dbReference type="eggNOG" id="KOG2906">
    <property type="taxonomic scope" value="Eukaryota"/>
</dbReference>
<dbReference type="GeneID" id="20209886"/>
<dbReference type="Pfam" id="PF01096">
    <property type="entry name" value="Zn_ribbon_TFIIS"/>
    <property type="match status" value="1"/>
</dbReference>
<keyword evidence="17" id="KW-1185">Reference proteome</keyword>
<dbReference type="EnsemblMetazoa" id="HelroT184869">
    <property type="protein sequence ID" value="HelroP184869"/>
    <property type="gene ID" value="HelroG184869"/>
</dbReference>
<feature type="zinc finger region" description="C4-type" evidence="12">
    <location>
        <begin position="5"/>
        <end position="28"/>
    </location>
</feature>
<evidence type="ECO:0000256" key="2">
    <source>
        <dbReference type="ARBA" id="ARBA00022478"/>
    </source>
</evidence>
<dbReference type="InterPro" id="IPR001529">
    <property type="entry name" value="Zn_ribbon_RPB9"/>
</dbReference>
<accession>T1FM37</accession>
<dbReference type="EMBL" id="AMQM01000313">
    <property type="status" value="NOT_ANNOTATED_CDS"/>
    <property type="molecule type" value="Genomic_DNA"/>
</dbReference>
<evidence type="ECO:0000256" key="3">
    <source>
        <dbReference type="ARBA" id="ARBA00022723"/>
    </source>
</evidence>
<reference evidence="17" key="1">
    <citation type="submission" date="2012-12" db="EMBL/GenBank/DDBJ databases">
        <authorList>
            <person name="Hellsten U."/>
            <person name="Grimwood J."/>
            <person name="Chapman J.A."/>
            <person name="Shapiro H."/>
            <person name="Aerts A."/>
            <person name="Otillar R.P."/>
            <person name="Terry A.Y."/>
            <person name="Boore J.L."/>
            <person name="Simakov O."/>
            <person name="Marletaz F."/>
            <person name="Cho S.-J."/>
            <person name="Edsinger-Gonzales E."/>
            <person name="Havlak P."/>
            <person name="Kuo D.-H."/>
            <person name="Larsson T."/>
            <person name="Lv J."/>
            <person name="Arendt D."/>
            <person name="Savage R."/>
            <person name="Osoegawa K."/>
            <person name="de Jong P."/>
            <person name="Lindberg D.R."/>
            <person name="Seaver E.C."/>
            <person name="Weisblat D.A."/>
            <person name="Putnam N.H."/>
            <person name="Grigoriev I.V."/>
            <person name="Rokhsar D.S."/>
        </authorList>
    </citation>
    <scope>NUCLEOTIDE SEQUENCE</scope>
</reference>
<feature type="binding site" evidence="11">
    <location>
        <position position="25"/>
    </location>
    <ligand>
        <name>Zn(2+)</name>
        <dbReference type="ChEBI" id="CHEBI:29105"/>
        <label>1</label>
    </ligand>
</feature>
<dbReference type="GO" id="GO:0008270">
    <property type="term" value="F:zinc ion binding"/>
    <property type="evidence" value="ECO:0007669"/>
    <property type="project" value="UniProtKB-KW"/>
</dbReference>
<comment type="similarity">
    <text evidence="10 13">Belongs to the archaeal rpoM/eukaryotic RPA12/RPB9/RPC11 RNA polymerase family.</text>
</comment>
<dbReference type="PANTHER" id="PTHR11239:SF12">
    <property type="entry name" value="DNA-DIRECTED RNA POLYMERASE III SUBUNIT RPC10"/>
    <property type="match status" value="1"/>
</dbReference>
<protein>
    <recommendedName>
        <fullName evidence="10">DNA-directed RNA polymerase subunit</fullName>
    </recommendedName>
</protein>
<sequence length="107" mass="12303">MLLFCPNCFNALVLAEKNGRNRLLCLTCPFFHEIVKKITFKKYTKLKDVEDALGGPDAWKNAQATNETCPSCEHTRAFYMELQTKSADEPTTVFYRCCECAHVWKTD</sequence>
<evidence type="ECO:0000256" key="9">
    <source>
        <dbReference type="ARBA" id="ARBA00054653"/>
    </source>
</evidence>
<evidence type="ECO:0000256" key="13">
    <source>
        <dbReference type="RuleBase" id="RU003474"/>
    </source>
</evidence>
<dbReference type="GO" id="GO:0003676">
    <property type="term" value="F:nucleic acid binding"/>
    <property type="evidence" value="ECO:0007669"/>
    <property type="project" value="InterPro"/>
</dbReference>
<dbReference type="InterPro" id="IPR012164">
    <property type="entry name" value="Rpa12/Rpb9/Rpc10/TFS"/>
</dbReference>
<dbReference type="SUPFAM" id="SSF57783">
    <property type="entry name" value="Zinc beta-ribbon"/>
    <property type="match status" value="1"/>
</dbReference>
<dbReference type="Proteomes" id="UP000015101">
    <property type="component" value="Unassembled WGS sequence"/>
</dbReference>
<dbReference type="InterPro" id="IPR034014">
    <property type="entry name" value="Zn_ribbon_RPC11_C"/>
</dbReference>
<evidence type="ECO:0000313" key="15">
    <source>
        <dbReference type="EMBL" id="ESO13104.1"/>
    </source>
</evidence>
<dbReference type="GO" id="GO:0005666">
    <property type="term" value="C:RNA polymerase III complex"/>
    <property type="evidence" value="ECO:0000318"/>
    <property type="project" value="GO_Central"/>
</dbReference>
<keyword evidence="6 10" id="KW-0804">Transcription</keyword>
<dbReference type="Gene3D" id="2.20.25.10">
    <property type="match status" value="1"/>
</dbReference>
<evidence type="ECO:0000259" key="14">
    <source>
        <dbReference type="PROSITE" id="PS51133"/>
    </source>
</evidence>
<feature type="binding site" evidence="11">
    <location>
        <position position="28"/>
    </location>
    <ligand>
        <name>Zn(2+)</name>
        <dbReference type="ChEBI" id="CHEBI:29105"/>
        <label>1</label>
    </ligand>
</feature>
<comment type="function">
    <text evidence="10">DNA-dependent RNA polymerase catalyzes the transcription of DNA into RNA using the four ribonucleoside triphosphates as substrates.</text>
</comment>
<dbReference type="PIRSF" id="PIRSF005586">
    <property type="entry name" value="RNApol_RpoM"/>
    <property type="match status" value="1"/>
</dbReference>
<evidence type="ECO:0000256" key="6">
    <source>
        <dbReference type="ARBA" id="ARBA00023163"/>
    </source>
</evidence>
<keyword evidence="3 11" id="KW-0479">Metal-binding</keyword>
<dbReference type="STRING" id="6412.T1FM37"/>
<dbReference type="SMART" id="SM00661">
    <property type="entry name" value="RPOL9"/>
    <property type="match status" value="1"/>
</dbReference>
<feature type="binding site" evidence="11">
    <location>
        <position position="8"/>
    </location>
    <ligand>
        <name>Zn(2+)</name>
        <dbReference type="ChEBI" id="CHEBI:29105"/>
        <label>1</label>
    </ligand>
</feature>
<keyword evidence="5 11" id="KW-0862">Zinc</keyword>
<dbReference type="KEGG" id="hro:HELRODRAFT_184869"/>
<feature type="binding site" evidence="11">
    <location>
        <position position="5"/>
    </location>
    <ligand>
        <name>Zn(2+)</name>
        <dbReference type="ChEBI" id="CHEBI:29105"/>
        <label>1</label>
    </ligand>
</feature>
<feature type="binding site" evidence="11">
    <location>
        <position position="100"/>
    </location>
    <ligand>
        <name>Zn(2+)</name>
        <dbReference type="ChEBI" id="CHEBI:29105"/>
        <label>2</label>
    </ligand>
</feature>
<evidence type="ECO:0000313" key="16">
    <source>
        <dbReference type="EnsemblMetazoa" id="HelroP184869"/>
    </source>
</evidence>
<evidence type="ECO:0000256" key="1">
    <source>
        <dbReference type="ARBA" id="ARBA00004123"/>
    </source>
</evidence>
<dbReference type="OrthoDB" id="282152at2759"/>
<keyword evidence="7 10" id="KW-0539">Nucleus</keyword>
<dbReference type="RefSeq" id="XP_009009824.1">
    <property type="nucleotide sequence ID" value="XM_009011576.1"/>
</dbReference>
<reference evidence="15 17" key="2">
    <citation type="journal article" date="2013" name="Nature">
        <title>Insights into bilaterian evolution from three spiralian genomes.</title>
        <authorList>
            <person name="Simakov O."/>
            <person name="Marletaz F."/>
            <person name="Cho S.J."/>
            <person name="Edsinger-Gonzales E."/>
            <person name="Havlak P."/>
            <person name="Hellsten U."/>
            <person name="Kuo D.H."/>
            <person name="Larsson T."/>
            <person name="Lv J."/>
            <person name="Arendt D."/>
            <person name="Savage R."/>
            <person name="Osoegawa K."/>
            <person name="de Jong P."/>
            <person name="Grimwood J."/>
            <person name="Chapman J.A."/>
            <person name="Shapiro H."/>
            <person name="Aerts A."/>
            <person name="Otillar R.P."/>
            <person name="Terry A.Y."/>
            <person name="Boore J.L."/>
            <person name="Grigoriev I.V."/>
            <person name="Lindberg D.R."/>
            <person name="Seaver E.C."/>
            <person name="Weisblat D.A."/>
            <person name="Putnam N.H."/>
            <person name="Rokhsar D.S."/>
        </authorList>
    </citation>
    <scope>NUCLEOTIDE SEQUENCE</scope>
</reference>
<dbReference type="PANTHER" id="PTHR11239">
    <property type="entry name" value="DNA-DIRECTED RNA POLYMERASE"/>
    <property type="match status" value="1"/>
</dbReference>
<evidence type="ECO:0000256" key="8">
    <source>
        <dbReference type="ARBA" id="ARBA00044007"/>
    </source>
</evidence>
<dbReference type="AlphaFoldDB" id="T1FM37"/>
<organism evidence="16 17">
    <name type="scientific">Helobdella robusta</name>
    <name type="common">Californian leech</name>
    <dbReference type="NCBI Taxonomy" id="6412"/>
    <lineage>
        <taxon>Eukaryota</taxon>
        <taxon>Metazoa</taxon>
        <taxon>Spiralia</taxon>
        <taxon>Lophotrochozoa</taxon>
        <taxon>Annelida</taxon>
        <taxon>Clitellata</taxon>
        <taxon>Hirudinea</taxon>
        <taxon>Rhynchobdellida</taxon>
        <taxon>Glossiphoniidae</taxon>
        <taxon>Helobdella</taxon>
    </lineage>
</organism>
<keyword evidence="4 12" id="KW-0863">Zinc-finger</keyword>